<evidence type="ECO:0000259" key="8">
    <source>
        <dbReference type="PROSITE" id="PS00497"/>
    </source>
</evidence>
<evidence type="ECO:0000313" key="10">
    <source>
        <dbReference type="Proteomes" id="UP001202328"/>
    </source>
</evidence>
<dbReference type="InterPro" id="IPR050316">
    <property type="entry name" value="Tyrosinase/Hemocyanin"/>
</dbReference>
<protein>
    <recommendedName>
        <fullName evidence="8">Tyrosinase copper-binding domain-containing protein</fullName>
    </recommendedName>
</protein>
<evidence type="ECO:0000256" key="5">
    <source>
        <dbReference type="ARBA" id="ARBA00023002"/>
    </source>
</evidence>
<dbReference type="GO" id="GO:0046872">
    <property type="term" value="F:metal ion binding"/>
    <property type="evidence" value="ECO:0007669"/>
    <property type="project" value="UniProtKB-KW"/>
</dbReference>
<comment type="similarity">
    <text evidence="2">Belongs to the tyrosinase family.</text>
</comment>
<evidence type="ECO:0000256" key="4">
    <source>
        <dbReference type="ARBA" id="ARBA00022784"/>
    </source>
</evidence>
<keyword evidence="4" id="KW-0883">Thioether bond</keyword>
<dbReference type="Gene3D" id="1.10.1280.10">
    <property type="entry name" value="Di-copper center containing domain from catechol oxidase"/>
    <property type="match status" value="1"/>
</dbReference>
<dbReference type="AlphaFoldDB" id="A0AAD4XRV4"/>
<dbReference type="SUPFAM" id="SSF48056">
    <property type="entry name" value="Di-copper centre-containing domain"/>
    <property type="match status" value="1"/>
</dbReference>
<reference evidence="9" key="1">
    <citation type="submission" date="2022-04" db="EMBL/GenBank/DDBJ databases">
        <title>A functionally conserved STORR gene fusion in Papaver species that diverged 16.8 million years ago.</title>
        <authorList>
            <person name="Catania T."/>
        </authorList>
    </citation>
    <scope>NUCLEOTIDE SEQUENCE</scope>
    <source>
        <strain evidence="9">S-188037</strain>
    </source>
</reference>
<keyword evidence="3" id="KW-0479">Metal-binding</keyword>
<evidence type="ECO:0000313" key="9">
    <source>
        <dbReference type="EMBL" id="KAI3940774.1"/>
    </source>
</evidence>
<dbReference type="Pfam" id="PF00264">
    <property type="entry name" value="Tyrosinase"/>
    <property type="match status" value="1"/>
</dbReference>
<evidence type="ECO:0000256" key="7">
    <source>
        <dbReference type="ARBA" id="ARBA00023157"/>
    </source>
</evidence>
<keyword evidence="5" id="KW-0560">Oxidoreductase</keyword>
<dbReference type="PANTHER" id="PTHR11474">
    <property type="entry name" value="TYROSINASE FAMILY MEMBER"/>
    <property type="match status" value="1"/>
</dbReference>
<dbReference type="Pfam" id="PF12143">
    <property type="entry name" value="PPO1_KFDV"/>
    <property type="match status" value="1"/>
</dbReference>
<dbReference type="InterPro" id="IPR002227">
    <property type="entry name" value="Tyrosinase_Cu-bd"/>
</dbReference>
<evidence type="ECO:0000256" key="3">
    <source>
        <dbReference type="ARBA" id="ARBA00022723"/>
    </source>
</evidence>
<accession>A0AAD4XRV4</accession>
<dbReference type="InterPro" id="IPR008922">
    <property type="entry name" value="Di-copper_centre_dom_sf"/>
</dbReference>
<dbReference type="PROSITE" id="PS00497">
    <property type="entry name" value="TYROSINASE_1"/>
    <property type="match status" value="1"/>
</dbReference>
<dbReference type="InterPro" id="IPR022740">
    <property type="entry name" value="Polyphenol_oxidase_C"/>
</dbReference>
<name>A0AAD4XRV4_9MAGN</name>
<dbReference type="Proteomes" id="UP001202328">
    <property type="component" value="Unassembled WGS sequence"/>
</dbReference>
<dbReference type="EMBL" id="JAJJMB010005117">
    <property type="protein sequence ID" value="KAI3940774.1"/>
    <property type="molecule type" value="Genomic_DNA"/>
</dbReference>
<dbReference type="InterPro" id="IPR022739">
    <property type="entry name" value="Polyphenol_oxidase_cen"/>
</dbReference>
<dbReference type="PANTHER" id="PTHR11474:SF76">
    <property type="entry name" value="SHKT DOMAIN-CONTAINING PROTEIN"/>
    <property type="match status" value="1"/>
</dbReference>
<keyword evidence="10" id="KW-1185">Reference proteome</keyword>
<evidence type="ECO:0000256" key="6">
    <source>
        <dbReference type="ARBA" id="ARBA00023008"/>
    </source>
</evidence>
<feature type="domain" description="Tyrosinase copper-binding" evidence="8">
    <location>
        <begin position="192"/>
        <end position="209"/>
    </location>
</feature>
<sequence>MSLSHWCNTPICSKNPLGSASTKIRTPSVRLANPTATHYISCEHNKQTSRKEASNVTQHVVDRRNVLLGLGGLYGAAGVAIGAPLTPPDLTKCHKATDEFPTPHKVDCCPPDYGKAKMVDFTPPSPKDPLRIRKAAHKYNLDDIAKFEAAIAKMKALPTNHPWNYYQQATIHCTYCNGAFDQLNTKTLLQVHGNWFFLPWHRYYLYFWEKILGKLIGDDTFAIPFWNWDAPKGMYMPLMYLNEKSPLFDGTRDKRHYKSVLDYRYSMGAPNPTDPKPVVTNNLEMLSSMFKETLNLPALFMGKPLRAGENPTTSTTAPGSCETLHNVMHQWVGPTTSPYWNMGNFHTAARDTIFFAHHGNVDRMWDIYNNSRGQRHEFSDPDWLDSSFIFYDENEQLVNCKVRDCPTPQSLRYIYHPEPIPWTNNRRKYKKMRSAAKKKSEGDSLKLAPVSEFGSQPRPLTEPIRALLQRPKISRTKDEKADAVEVLVIDGISVPNGSTARFDVYVTQALEGLVGPDIGELAGSFVHVPKAHHRSSEGKEYSSLELGISILLEDIEAESSKELVVSLIPRDGDVVVSGLRIELFDVDDDDQEEE</sequence>
<evidence type="ECO:0000256" key="2">
    <source>
        <dbReference type="ARBA" id="ARBA00009928"/>
    </source>
</evidence>
<organism evidence="9 10">
    <name type="scientific">Papaver atlanticum</name>
    <dbReference type="NCBI Taxonomy" id="357466"/>
    <lineage>
        <taxon>Eukaryota</taxon>
        <taxon>Viridiplantae</taxon>
        <taxon>Streptophyta</taxon>
        <taxon>Embryophyta</taxon>
        <taxon>Tracheophyta</taxon>
        <taxon>Spermatophyta</taxon>
        <taxon>Magnoliopsida</taxon>
        <taxon>Ranunculales</taxon>
        <taxon>Papaveraceae</taxon>
        <taxon>Papaveroideae</taxon>
        <taxon>Papaver</taxon>
    </lineage>
</organism>
<keyword evidence="6" id="KW-0186">Copper</keyword>
<comment type="cofactor">
    <cofactor evidence="1">
        <name>Cu(2+)</name>
        <dbReference type="ChEBI" id="CHEBI:29036"/>
    </cofactor>
</comment>
<dbReference type="PRINTS" id="PR00092">
    <property type="entry name" value="TYROSINASE"/>
</dbReference>
<comment type="caution">
    <text evidence="9">The sequence shown here is derived from an EMBL/GenBank/DDBJ whole genome shotgun (WGS) entry which is preliminary data.</text>
</comment>
<dbReference type="GO" id="GO:0004097">
    <property type="term" value="F:catechol oxidase activity"/>
    <property type="evidence" value="ECO:0007669"/>
    <property type="project" value="InterPro"/>
</dbReference>
<dbReference type="Pfam" id="PF12142">
    <property type="entry name" value="PPO1_DWL"/>
    <property type="match status" value="1"/>
</dbReference>
<keyword evidence="7" id="KW-1015">Disulfide bond</keyword>
<evidence type="ECO:0000256" key="1">
    <source>
        <dbReference type="ARBA" id="ARBA00001973"/>
    </source>
</evidence>
<proteinExistence type="inferred from homology"/>
<gene>
    <name evidence="9" type="ORF">MKW98_030093</name>
</gene>